<proteinExistence type="predicted"/>
<keyword evidence="3" id="KW-1185">Reference proteome</keyword>
<comment type="caution">
    <text evidence="2">The sequence shown here is derived from an EMBL/GenBank/DDBJ whole genome shotgun (WGS) entry which is preliminary data.</text>
</comment>
<dbReference type="AlphaFoldDB" id="A0A507ZPD9"/>
<dbReference type="OrthoDB" id="1445762at2"/>
<evidence type="ECO:0000256" key="1">
    <source>
        <dbReference type="SAM" id="SignalP"/>
    </source>
</evidence>
<dbReference type="Pfam" id="PF13686">
    <property type="entry name" value="DrsE_2"/>
    <property type="match status" value="1"/>
</dbReference>
<evidence type="ECO:0000313" key="3">
    <source>
        <dbReference type="Proteomes" id="UP000317169"/>
    </source>
</evidence>
<feature type="chain" id="PRO_5021374592" evidence="1">
    <location>
        <begin position="21"/>
        <end position="148"/>
    </location>
</feature>
<dbReference type="Gene3D" id="3.40.1260.10">
    <property type="entry name" value="DsrEFH-like"/>
    <property type="match status" value="1"/>
</dbReference>
<dbReference type="InterPro" id="IPR027396">
    <property type="entry name" value="DsrEFH-like"/>
</dbReference>
<evidence type="ECO:0000313" key="2">
    <source>
        <dbReference type="EMBL" id="TQD39420.1"/>
    </source>
</evidence>
<feature type="signal peptide" evidence="1">
    <location>
        <begin position="1"/>
        <end position="20"/>
    </location>
</feature>
<protein>
    <submittedName>
        <fullName evidence="2">DsrE family protein</fullName>
    </submittedName>
</protein>
<keyword evidence="1" id="KW-0732">Signal</keyword>
<dbReference type="EMBL" id="VIAR01000004">
    <property type="protein sequence ID" value="TQD39420.1"/>
    <property type="molecule type" value="Genomic_DNA"/>
</dbReference>
<reference evidence="2 3" key="1">
    <citation type="submission" date="2019-06" db="EMBL/GenBank/DDBJ databases">
        <title>Flavibacter putida gen. nov., sp. nov., a novel marine bacterium of the family Flavobacteriaceae isolated from coastal seawater.</title>
        <authorList>
            <person name="Feng X."/>
        </authorList>
    </citation>
    <scope>NUCLEOTIDE SEQUENCE [LARGE SCALE GENOMIC DNA]</scope>
    <source>
        <strain evidence="2 3">PLHSN227</strain>
    </source>
</reference>
<accession>A0A507ZPD9</accession>
<organism evidence="2 3">
    <name type="scientific">Haloflavibacter putidus</name>
    <dbReference type="NCBI Taxonomy" id="2576776"/>
    <lineage>
        <taxon>Bacteria</taxon>
        <taxon>Pseudomonadati</taxon>
        <taxon>Bacteroidota</taxon>
        <taxon>Flavobacteriia</taxon>
        <taxon>Flavobacteriales</taxon>
        <taxon>Flavobacteriaceae</taxon>
        <taxon>Haloflavibacter</taxon>
    </lineage>
</organism>
<dbReference type="InterPro" id="IPR032836">
    <property type="entry name" value="DsrE2-like"/>
</dbReference>
<dbReference type="Proteomes" id="UP000317169">
    <property type="component" value="Unassembled WGS sequence"/>
</dbReference>
<dbReference type="RefSeq" id="WP_141421367.1">
    <property type="nucleotide sequence ID" value="NZ_VIAR01000004.1"/>
</dbReference>
<sequence length="148" mass="16719">MKKLIITSLVFFVGFFGLQAQNNLSAVSHTETLAKEKMNNYVVLTRKIPQLKPILLAAEQIKKEDGKKFGKFEIVVCGKTVRKMTNAKSIQPFLDQAKKLGIKIHACGFSLKKFGVKQKDLPDDLDVVENGIYFNLDLQRKGYKSIEL</sequence>
<dbReference type="SUPFAM" id="SSF75169">
    <property type="entry name" value="DsrEFH-like"/>
    <property type="match status" value="1"/>
</dbReference>
<gene>
    <name evidence="2" type="ORF">FKR84_05860</name>
</gene>
<name>A0A507ZPD9_9FLAO</name>